<organism evidence="7 8">
    <name type="scientific">Lactobacillus kalixensis DSM 16043</name>
    <dbReference type="NCBI Taxonomy" id="1423763"/>
    <lineage>
        <taxon>Bacteria</taxon>
        <taxon>Bacillati</taxon>
        <taxon>Bacillota</taxon>
        <taxon>Bacilli</taxon>
        <taxon>Lactobacillales</taxon>
        <taxon>Lactobacillaceae</taxon>
        <taxon>Lactobacillus</taxon>
    </lineage>
</organism>
<dbReference type="SMART" id="SM00827">
    <property type="entry name" value="PKS_AT"/>
    <property type="match status" value="1"/>
</dbReference>
<feature type="active site" evidence="5">
    <location>
        <position position="201"/>
    </location>
</feature>
<feature type="active site" evidence="5">
    <location>
        <position position="90"/>
    </location>
</feature>
<dbReference type="Gene3D" id="3.30.70.250">
    <property type="entry name" value="Malonyl-CoA ACP transacylase, ACP-binding"/>
    <property type="match status" value="1"/>
</dbReference>
<dbReference type="PIRSF" id="PIRSF000446">
    <property type="entry name" value="Mct"/>
    <property type="match status" value="1"/>
</dbReference>
<evidence type="ECO:0000256" key="2">
    <source>
        <dbReference type="ARBA" id="ARBA00023315"/>
    </source>
</evidence>
<evidence type="ECO:0000313" key="7">
    <source>
        <dbReference type="EMBL" id="KRL89053.1"/>
    </source>
</evidence>
<proteinExistence type="inferred from homology"/>
<reference evidence="7 8" key="1">
    <citation type="journal article" date="2015" name="Genome Announc.">
        <title>Expanding the biotechnology potential of lactobacilli through comparative genomics of 213 strains and associated genera.</title>
        <authorList>
            <person name="Sun Z."/>
            <person name="Harris H.M."/>
            <person name="McCann A."/>
            <person name="Guo C."/>
            <person name="Argimon S."/>
            <person name="Zhang W."/>
            <person name="Yang X."/>
            <person name="Jeffery I.B."/>
            <person name="Cooney J.C."/>
            <person name="Kagawa T.F."/>
            <person name="Liu W."/>
            <person name="Song Y."/>
            <person name="Salvetti E."/>
            <person name="Wrobel A."/>
            <person name="Rasinkangas P."/>
            <person name="Parkhill J."/>
            <person name="Rea M.C."/>
            <person name="O'Sullivan O."/>
            <person name="Ritari J."/>
            <person name="Douillard F.P."/>
            <person name="Paul Ross R."/>
            <person name="Yang R."/>
            <person name="Briner A.E."/>
            <person name="Felis G.E."/>
            <person name="de Vos W.M."/>
            <person name="Barrangou R."/>
            <person name="Klaenhammer T.R."/>
            <person name="Caufield P.W."/>
            <person name="Cui Y."/>
            <person name="Zhang H."/>
            <person name="O'Toole P.W."/>
        </authorList>
    </citation>
    <scope>NUCLEOTIDE SEQUENCE [LARGE SCALE GENOMIC DNA]</scope>
    <source>
        <strain evidence="7 8">DSM 16043</strain>
    </source>
</reference>
<dbReference type="STRING" id="1423763.FC46_GL001162"/>
<dbReference type="Pfam" id="PF00698">
    <property type="entry name" value="Acyl_transf_1"/>
    <property type="match status" value="1"/>
</dbReference>
<gene>
    <name evidence="7" type="ORF">FC46_GL001162</name>
</gene>
<comment type="catalytic activity">
    <reaction evidence="3 4">
        <text>holo-[ACP] + malonyl-CoA = malonyl-[ACP] + CoA</text>
        <dbReference type="Rhea" id="RHEA:41792"/>
        <dbReference type="Rhea" id="RHEA-COMP:9623"/>
        <dbReference type="Rhea" id="RHEA-COMP:9685"/>
        <dbReference type="ChEBI" id="CHEBI:57287"/>
        <dbReference type="ChEBI" id="CHEBI:57384"/>
        <dbReference type="ChEBI" id="CHEBI:64479"/>
        <dbReference type="ChEBI" id="CHEBI:78449"/>
        <dbReference type="EC" id="2.3.1.39"/>
    </reaction>
</comment>
<sequence length="314" mass="34565">MNFGVLFAGQGSQKTGIGLDFMSDPLFKETIEMASEASGEEIEAIFKNDENQLAKTVYLQPALVAMEAGIYRMLMRDLPDIRIGGMVGLSLGEYGAMYASGALDLADTISLVSDRAAYMQEDADKIDNAMAALIKPDVEKIESILQKMQDDGQRIYLANYNSPKQVVIAGVKDDVLAATEEIKDQAAAKRAIMLKVNGAFHTPLFNSAREKMHERLASVEFSESKIPVISNTTVKPFTNDWAEIMEKQLAVPTHFGDCLSYLIKNMKIDATLEIGPGKTLTSFANQVDSNLENWRIGSLQEYQEFIEAKNGLKG</sequence>
<evidence type="ECO:0000256" key="3">
    <source>
        <dbReference type="ARBA" id="ARBA00048462"/>
    </source>
</evidence>
<dbReference type="Gene3D" id="3.40.366.10">
    <property type="entry name" value="Malonyl-Coenzyme A Acyl Carrier Protein, domain 2"/>
    <property type="match status" value="1"/>
</dbReference>
<dbReference type="EC" id="2.3.1.39" evidence="4"/>
<keyword evidence="2 4" id="KW-0012">Acyltransferase</keyword>
<evidence type="ECO:0000256" key="5">
    <source>
        <dbReference type="PIRSR" id="PIRSR000446-1"/>
    </source>
</evidence>
<evidence type="ECO:0000259" key="6">
    <source>
        <dbReference type="SMART" id="SM00827"/>
    </source>
</evidence>
<dbReference type="InterPro" id="IPR016036">
    <property type="entry name" value="Malonyl_transacylase_ACP-bd"/>
</dbReference>
<keyword evidence="8" id="KW-1185">Reference proteome</keyword>
<comment type="caution">
    <text evidence="7">The sequence shown here is derived from an EMBL/GenBank/DDBJ whole genome shotgun (WGS) entry which is preliminary data.</text>
</comment>
<dbReference type="InterPro" id="IPR050858">
    <property type="entry name" value="Mal-CoA-ACP_Trans/PKS_FabD"/>
</dbReference>
<dbReference type="InterPro" id="IPR016035">
    <property type="entry name" value="Acyl_Trfase/lysoPLipase"/>
</dbReference>
<dbReference type="SUPFAM" id="SSF52151">
    <property type="entry name" value="FabD/lysophospholipase-like"/>
    <property type="match status" value="1"/>
</dbReference>
<dbReference type="RefSeq" id="WP_057799615.1">
    <property type="nucleotide sequence ID" value="NZ_AZFM01000032.1"/>
</dbReference>
<dbReference type="GO" id="GO:0006633">
    <property type="term" value="P:fatty acid biosynthetic process"/>
    <property type="evidence" value="ECO:0007669"/>
    <property type="project" value="TreeGrafter"/>
</dbReference>
<dbReference type="InterPro" id="IPR024925">
    <property type="entry name" value="Malonyl_CoA-ACP_transAc"/>
</dbReference>
<dbReference type="PATRIC" id="fig|1423763.3.peg.1178"/>
<dbReference type="PANTHER" id="PTHR42681">
    <property type="entry name" value="MALONYL-COA-ACYL CARRIER PROTEIN TRANSACYLASE, MITOCHONDRIAL"/>
    <property type="match status" value="1"/>
</dbReference>
<keyword evidence="1 4" id="KW-0808">Transferase</keyword>
<comment type="similarity">
    <text evidence="4">Belongs to the fabD family.</text>
</comment>
<dbReference type="GO" id="GO:0004314">
    <property type="term" value="F:[acyl-carrier-protein] S-malonyltransferase activity"/>
    <property type="evidence" value="ECO:0007669"/>
    <property type="project" value="UniProtKB-EC"/>
</dbReference>
<dbReference type="EMBL" id="AZFM01000032">
    <property type="protein sequence ID" value="KRL89053.1"/>
    <property type="molecule type" value="Genomic_DNA"/>
</dbReference>
<dbReference type="SUPFAM" id="SSF55048">
    <property type="entry name" value="Probable ACP-binding domain of malonyl-CoA ACP transacylase"/>
    <property type="match status" value="1"/>
</dbReference>
<evidence type="ECO:0000256" key="1">
    <source>
        <dbReference type="ARBA" id="ARBA00022679"/>
    </source>
</evidence>
<accession>A0A0R1U734</accession>
<dbReference type="OrthoDB" id="9805460at2"/>
<dbReference type="InterPro" id="IPR001227">
    <property type="entry name" value="Ac_transferase_dom_sf"/>
</dbReference>
<name>A0A0R1U734_9LACO</name>
<protein>
    <recommendedName>
        <fullName evidence="4">Malonyl CoA-acyl carrier protein transacylase</fullName>
        <ecNumber evidence="4">2.3.1.39</ecNumber>
    </recommendedName>
</protein>
<evidence type="ECO:0000313" key="8">
    <source>
        <dbReference type="Proteomes" id="UP000051036"/>
    </source>
</evidence>
<dbReference type="GO" id="GO:0005829">
    <property type="term" value="C:cytosol"/>
    <property type="evidence" value="ECO:0007669"/>
    <property type="project" value="TreeGrafter"/>
</dbReference>
<dbReference type="Proteomes" id="UP000051036">
    <property type="component" value="Unassembled WGS sequence"/>
</dbReference>
<evidence type="ECO:0000256" key="4">
    <source>
        <dbReference type="PIRNR" id="PIRNR000446"/>
    </source>
</evidence>
<feature type="domain" description="Malonyl-CoA:ACP transacylase (MAT)" evidence="6">
    <location>
        <begin position="6"/>
        <end position="301"/>
    </location>
</feature>
<dbReference type="InterPro" id="IPR014043">
    <property type="entry name" value="Acyl_transferase_dom"/>
</dbReference>
<dbReference type="AlphaFoldDB" id="A0A0R1U734"/>
<dbReference type="PANTHER" id="PTHR42681:SF1">
    <property type="entry name" value="MALONYL-COA-ACYL CARRIER PROTEIN TRANSACYLASE, MITOCHONDRIAL"/>
    <property type="match status" value="1"/>
</dbReference>